<feature type="chain" id="PRO_5011742178" evidence="1">
    <location>
        <begin position="24"/>
        <end position="259"/>
    </location>
</feature>
<dbReference type="SUPFAM" id="SSF52266">
    <property type="entry name" value="SGNH hydrolase"/>
    <property type="match status" value="1"/>
</dbReference>
<keyword evidence="4" id="KW-1185">Reference proteome</keyword>
<proteinExistence type="predicted"/>
<evidence type="ECO:0000313" key="4">
    <source>
        <dbReference type="Proteomes" id="UP000199301"/>
    </source>
</evidence>
<gene>
    <name evidence="3" type="ORF">SAMN04489718_3206</name>
</gene>
<dbReference type="EMBL" id="FNKO01000002">
    <property type="protein sequence ID" value="SDR03834.1"/>
    <property type="molecule type" value="Genomic_DNA"/>
</dbReference>
<keyword evidence="3" id="KW-0378">Hydrolase</keyword>
<evidence type="ECO:0000256" key="1">
    <source>
        <dbReference type="SAM" id="SignalP"/>
    </source>
</evidence>
<reference evidence="4" key="1">
    <citation type="submission" date="2016-10" db="EMBL/GenBank/DDBJ databases">
        <authorList>
            <person name="Varghese N."/>
            <person name="Submissions S."/>
        </authorList>
    </citation>
    <scope>NUCLEOTIDE SEQUENCE [LARGE SCALE GENOMIC DNA]</scope>
    <source>
        <strain evidence="4">DSM 45459</strain>
    </source>
</reference>
<evidence type="ECO:0000313" key="3">
    <source>
        <dbReference type="EMBL" id="SDR03834.1"/>
    </source>
</evidence>
<sequence length="259" mass="27670">MSKATKLLTATCALLLATVGACAQSNRADTSAADGTSSSEQAPKVLWVGDSVAAQLAKPLTAAAEASELPFKSIAAAGGGNVSGREKLTQSTFQRLNKALDSYNPDVVTYQVSTYDWGTEKEQRAAYEKLLRTVADSGAKLAIVTMPPIKPDDFYKDHMDELERTTRLVEEVAAGSDDEAVVFDSAQVWGEEFQKKRDGELYRKSDGIHTCPQGAAQFTDWLLGELAEQFGGITAANPESWANAGWSGDSKFEGCQTGA</sequence>
<dbReference type="Pfam" id="PF19040">
    <property type="entry name" value="SGNH"/>
    <property type="match status" value="1"/>
</dbReference>
<name>A0A1H1FSE6_9ACTN</name>
<organism evidence="3 4">
    <name type="scientific">Actinopolyspora saharensis</name>
    <dbReference type="NCBI Taxonomy" id="995062"/>
    <lineage>
        <taxon>Bacteria</taxon>
        <taxon>Bacillati</taxon>
        <taxon>Actinomycetota</taxon>
        <taxon>Actinomycetes</taxon>
        <taxon>Actinopolysporales</taxon>
        <taxon>Actinopolysporaceae</taxon>
        <taxon>Actinopolyspora</taxon>
    </lineage>
</organism>
<evidence type="ECO:0000259" key="2">
    <source>
        <dbReference type="Pfam" id="PF19040"/>
    </source>
</evidence>
<dbReference type="Proteomes" id="UP000199301">
    <property type="component" value="Unassembled WGS sequence"/>
</dbReference>
<dbReference type="GO" id="GO:0016787">
    <property type="term" value="F:hydrolase activity"/>
    <property type="evidence" value="ECO:0007669"/>
    <property type="project" value="UniProtKB-KW"/>
</dbReference>
<feature type="signal peptide" evidence="1">
    <location>
        <begin position="1"/>
        <end position="23"/>
    </location>
</feature>
<dbReference type="STRING" id="995062.SAMN04489718_3206"/>
<dbReference type="CDD" id="cd00229">
    <property type="entry name" value="SGNH_hydrolase"/>
    <property type="match status" value="1"/>
</dbReference>
<keyword evidence="1" id="KW-0732">Signal</keyword>
<protein>
    <submittedName>
        <fullName evidence="3">GDSL-like Lipase/Acylhydrolase</fullName>
    </submittedName>
</protein>
<dbReference type="InterPro" id="IPR043968">
    <property type="entry name" value="SGNH"/>
</dbReference>
<dbReference type="InterPro" id="IPR036514">
    <property type="entry name" value="SGNH_hydro_sf"/>
</dbReference>
<accession>A0A1H1FSE6</accession>
<dbReference type="PROSITE" id="PS51257">
    <property type="entry name" value="PROKAR_LIPOPROTEIN"/>
    <property type="match status" value="1"/>
</dbReference>
<feature type="domain" description="SGNH" evidence="2">
    <location>
        <begin position="36"/>
        <end position="164"/>
    </location>
</feature>
<dbReference type="AlphaFoldDB" id="A0A1H1FSE6"/>
<dbReference type="Gene3D" id="3.40.50.1110">
    <property type="entry name" value="SGNH hydrolase"/>
    <property type="match status" value="1"/>
</dbReference>